<accession>A0A1W6MJ90</accession>
<name>A0A1W6MJ90_9FLAO</name>
<evidence type="ECO:0000256" key="2">
    <source>
        <dbReference type="ARBA" id="ARBA00022475"/>
    </source>
</evidence>
<dbReference type="PANTHER" id="PTHR33885">
    <property type="entry name" value="PHAGE SHOCK PROTEIN C"/>
    <property type="match status" value="1"/>
</dbReference>
<evidence type="ECO:0000259" key="9">
    <source>
        <dbReference type="Pfam" id="PF22744"/>
    </source>
</evidence>
<dbReference type="InterPro" id="IPR054321">
    <property type="entry name" value="PspC-rel_TM"/>
</dbReference>
<organism evidence="10 11">
    <name type="scientific">Nonlabens spongiae</name>
    <dbReference type="NCBI Taxonomy" id="331648"/>
    <lineage>
        <taxon>Bacteria</taxon>
        <taxon>Pseudomonadati</taxon>
        <taxon>Bacteroidota</taxon>
        <taxon>Flavobacteriia</taxon>
        <taxon>Flavobacteriales</taxon>
        <taxon>Flavobacteriaceae</taxon>
        <taxon>Nonlabens</taxon>
    </lineage>
</organism>
<dbReference type="AlphaFoldDB" id="A0A1W6MJ90"/>
<dbReference type="InterPro" id="IPR007168">
    <property type="entry name" value="Phageshock_PspC_N"/>
</dbReference>
<reference evidence="10 11" key="1">
    <citation type="submission" date="2016-11" db="EMBL/GenBank/DDBJ databases">
        <title>Trade-off between light-utilization and light-protection in marine flavobacteria.</title>
        <authorList>
            <person name="Kumagai Y."/>
        </authorList>
    </citation>
    <scope>NUCLEOTIDE SEQUENCE [LARGE SCALE GENOMIC DNA]</scope>
    <source>
        <strain evidence="10 11">JCM 13191</strain>
    </source>
</reference>
<dbReference type="OrthoDB" id="5772680at2"/>
<evidence type="ECO:0000259" key="8">
    <source>
        <dbReference type="Pfam" id="PF22571"/>
    </source>
</evidence>
<feature type="transmembrane region" description="Helical" evidence="6">
    <location>
        <begin position="233"/>
        <end position="263"/>
    </location>
</feature>
<evidence type="ECO:0000313" key="10">
    <source>
        <dbReference type="EMBL" id="ARN77660.1"/>
    </source>
</evidence>
<dbReference type="Proteomes" id="UP000193431">
    <property type="component" value="Chromosome"/>
</dbReference>
<keyword evidence="11" id="KW-1185">Reference proteome</keyword>
<feature type="domain" description="PspC-related ToastRack" evidence="9">
    <location>
        <begin position="396"/>
        <end position="523"/>
    </location>
</feature>
<dbReference type="InterPro" id="IPR052027">
    <property type="entry name" value="PspC"/>
</dbReference>
<gene>
    <name evidence="10" type="ORF">BST97_06430</name>
</gene>
<comment type="subcellular location">
    <subcellularLocation>
        <location evidence="1">Cell membrane</location>
        <topology evidence="1">Single-pass membrane protein</topology>
    </subcellularLocation>
</comment>
<keyword evidence="4 6" id="KW-1133">Transmembrane helix</keyword>
<evidence type="ECO:0000256" key="1">
    <source>
        <dbReference type="ARBA" id="ARBA00004162"/>
    </source>
</evidence>
<dbReference type="GO" id="GO:0005886">
    <property type="term" value="C:plasma membrane"/>
    <property type="evidence" value="ECO:0007669"/>
    <property type="project" value="UniProtKB-SubCell"/>
</dbReference>
<keyword evidence="2" id="KW-1003">Cell membrane</keyword>
<evidence type="ECO:0000259" key="7">
    <source>
        <dbReference type="Pfam" id="PF04024"/>
    </source>
</evidence>
<evidence type="ECO:0000256" key="3">
    <source>
        <dbReference type="ARBA" id="ARBA00022692"/>
    </source>
</evidence>
<sequence length="560" mass="64185">MNKTININLAGLFFHIDEDAYNRLQKYLASVKKSFSGTQGADEIMRDIESRVAELFLEKRKNEQQVISIQHVEEVIEIMGQPEDYEVDEDIFEEQPRARRNRGQFQGKQLFRDTANGYVGGVCAGLGHYINLDAIWVRLIWVFLFISSVGWLIPIYILLWILVPDAVTKIERLKMMGKEVNISNLGNTSEGNFDQVADEQTSASHHIVGQKGKRGSVRFFGLLGRFFKNIFKILFKIIGLLVFLASTIGLISIIVSLFTVAFIDVDGQNLIHFFDIVIPWENVTWLLFLAIILATCIPLLVLAILGLKMLVRNMKSIGTPAKIILVILWVASIIFLSITIGRVAANQAFEAKIPDVERFEVDENLFELNLQSLEELDNAVYVNSHNFDMVEYNGTIALRNRNLRVALASTKDSVARVVLTHSARGGSYEKAKENASQLVYEYNVEQNRFTAPEYVIIPKGYGFFQQETQVVIYLPEGTTFKLNRKFYDRYRSWLNDDTIRIPHGWDHHYIMEKNEAICLDCEDIEEPSKAQDPIDEVLQEEADSIQNDFNENQWKYEEEN</sequence>
<feature type="transmembrane region" description="Helical" evidence="6">
    <location>
        <begin position="139"/>
        <end position="163"/>
    </location>
</feature>
<feature type="transmembrane region" description="Helical" evidence="6">
    <location>
        <begin position="283"/>
        <end position="311"/>
    </location>
</feature>
<evidence type="ECO:0000256" key="4">
    <source>
        <dbReference type="ARBA" id="ARBA00022989"/>
    </source>
</evidence>
<dbReference type="EMBL" id="CP019344">
    <property type="protein sequence ID" value="ARN77660.1"/>
    <property type="molecule type" value="Genomic_DNA"/>
</dbReference>
<dbReference type="Pfam" id="PF22571">
    <property type="entry name" value="LiaI-LiaF-TM_PspC"/>
    <property type="match status" value="1"/>
</dbReference>
<proteinExistence type="predicted"/>
<dbReference type="RefSeq" id="WP_085766461.1">
    <property type="nucleotide sequence ID" value="NZ_CP019344.1"/>
</dbReference>
<evidence type="ECO:0000256" key="6">
    <source>
        <dbReference type="SAM" id="Phobius"/>
    </source>
</evidence>
<keyword evidence="5 6" id="KW-0472">Membrane</keyword>
<evidence type="ECO:0000256" key="5">
    <source>
        <dbReference type="ARBA" id="ARBA00023136"/>
    </source>
</evidence>
<evidence type="ECO:0000313" key="11">
    <source>
        <dbReference type="Proteomes" id="UP000193431"/>
    </source>
</evidence>
<protein>
    <submittedName>
        <fullName evidence="10">Uncharacterized protein</fullName>
    </submittedName>
</protein>
<feature type="transmembrane region" description="Helical" evidence="6">
    <location>
        <begin position="323"/>
        <end position="345"/>
    </location>
</feature>
<feature type="domain" description="Phage shock protein PspC N-terminal" evidence="7">
    <location>
        <begin position="108"/>
        <end position="165"/>
    </location>
</feature>
<dbReference type="PANTHER" id="PTHR33885:SF3">
    <property type="entry name" value="PHAGE SHOCK PROTEIN C"/>
    <property type="match status" value="1"/>
</dbReference>
<dbReference type="Pfam" id="PF04024">
    <property type="entry name" value="PspC"/>
    <property type="match status" value="1"/>
</dbReference>
<feature type="domain" description="PspC-related transmembrane region" evidence="8">
    <location>
        <begin position="209"/>
        <end position="346"/>
    </location>
</feature>
<keyword evidence="3 6" id="KW-0812">Transmembrane</keyword>
<dbReference type="Pfam" id="PF22744">
    <property type="entry name" value="Toast-rack_PspC-Cterm"/>
    <property type="match status" value="1"/>
</dbReference>
<dbReference type="STRING" id="331648.BST97_06430"/>
<dbReference type="InterPro" id="IPR054319">
    <property type="entry name" value="PspC-rel_ToastRack"/>
</dbReference>